<dbReference type="AlphaFoldDB" id="A0AAV7KAR9"/>
<dbReference type="SMART" id="SM00685">
    <property type="entry name" value="DM14"/>
    <property type="match status" value="5"/>
</dbReference>
<dbReference type="SMART" id="SM00239">
    <property type="entry name" value="C2"/>
    <property type="match status" value="1"/>
</dbReference>
<gene>
    <name evidence="5" type="ORF">LOD99_15648</name>
</gene>
<reference evidence="5 6" key="1">
    <citation type="journal article" date="2023" name="BMC Biol.">
        <title>The compact genome of the sponge Oopsacas minuta (Hexactinellida) is lacking key metazoan core genes.</title>
        <authorList>
            <person name="Santini S."/>
            <person name="Schenkelaars Q."/>
            <person name="Jourda C."/>
            <person name="Duchesne M."/>
            <person name="Belahbib H."/>
            <person name="Rocher C."/>
            <person name="Selva M."/>
            <person name="Riesgo A."/>
            <person name="Vervoort M."/>
            <person name="Leys S.P."/>
            <person name="Kodjabachian L."/>
            <person name="Le Bivic A."/>
            <person name="Borchiellini C."/>
            <person name="Claverie J.M."/>
            <person name="Renard E."/>
        </authorList>
    </citation>
    <scope>NUCLEOTIDE SEQUENCE [LARGE SCALE GENOMIC DNA]</scope>
    <source>
        <strain evidence="5">SPO-2</strain>
    </source>
</reference>
<dbReference type="SUPFAM" id="SSF49562">
    <property type="entry name" value="C2 domain (Calcium/lipid-binding domain, CaLB)"/>
    <property type="match status" value="1"/>
</dbReference>
<dbReference type="EMBL" id="JAKMXF010000110">
    <property type="protein sequence ID" value="KAI6657930.1"/>
    <property type="molecule type" value="Genomic_DNA"/>
</dbReference>
<feature type="compositionally biased region" description="Pro residues" evidence="3">
    <location>
        <begin position="340"/>
        <end position="363"/>
    </location>
</feature>
<feature type="compositionally biased region" description="Basic and acidic residues" evidence="3">
    <location>
        <begin position="1"/>
        <end position="12"/>
    </location>
</feature>
<organism evidence="5 6">
    <name type="scientific">Oopsacas minuta</name>
    <dbReference type="NCBI Taxonomy" id="111878"/>
    <lineage>
        <taxon>Eukaryota</taxon>
        <taxon>Metazoa</taxon>
        <taxon>Porifera</taxon>
        <taxon>Hexactinellida</taxon>
        <taxon>Hexasterophora</taxon>
        <taxon>Lyssacinosida</taxon>
        <taxon>Leucopsacidae</taxon>
        <taxon>Oopsacas</taxon>
    </lineage>
</organism>
<feature type="region of interest" description="Disordered" evidence="3">
    <location>
        <begin position="668"/>
        <end position="708"/>
    </location>
</feature>
<sequence length="1191" mass="131413">MFGKEKKDKDVKQVGGRQRGGRGGDKPKQSGLAGLMGMDPSMGAGGDDDNDFEAELAKLTGMGGKSGKAKKESNKKQLTTAQLDKIQKQLEAGDDLDLDDLAGSGSDISDTDLLAELEELNLEAGGEDDNKKSDGESGEDDVDIESELNALNKEIKSEAQQKPVKQAPPPPTNNLAKASTQSPLVKEITERIANYQEALVVSEREQATSKTRRLKRGLGTLQDMLTQANKGAAINVDDIPPPVITKISSVNKGPVSTSDETDELAKMADEMTDVKIAPKPAPRASKPSPPPVPPSNTVPNVIHQSPKQRPPIETPLISLDDDFEIPTDELQRLTNDVTPAPKPPVSTRSAPPPPQPRPRPTQPPITLSPDRITRDKVREFLSERQTQYKQAAAIAKQKQQTDKMRQYLKYSLNFNKVISALDEGNPISLDAMPQAPEGFSPSFLLSISSWPIQQNQLRKPSASEPPQTRSESPPPESDPAIPVPSTLLGGLQQRLEKYKEGVVKAEQEGNSSKARRMKRVLAQFQEAITACKAGKPYEYNELPVPPGYPPLPPPGARRPPQTAPVSSSSPQVVPVARPPVPVPTQSGDSSPAPDTEEPLSYNVGVPKTILEGLQQRLAKYQEGLQQAQKDEASSKIRRMNRIVMQYQEAITATKKGVSFDYDDLPVPPGYPPLPGTGHTTAQAPVAPSPAVSKVATHAPPPQGASRGQLQKVDEATYEEQLRVLNSRIDEFRGLAIRYKKEEKLEQAKKYLIYMKGLEPMLELAKSGIRVDLTQVPPSTQVSMPAVKRMTDLKKASDKDVELFAELEESCNKQIDLCKTSAAQCRAIMEIGKANQFENLLEQCKRDLMNLKSARDHGYAPPAYHYEARQIPTFNINPEIEPDQCEISVVRCINIPLPKDYESKDLDCYVTFDFPFPSHEEPQTLSTKSIKGTTSPEFNDPKLFKIDRGKIKSFMRTCKRHPLKITIYYKKGLLRRGEVIGTCSLNLSALSTKAEIHESLTIMDGRKQTSCKMEIQIRLKEPLESKEVLMENHSWLVLDEFVESSKIPMITAPRNLRQKQPVATSTTAQPQQQPGSGTFISPAKVEDTPSIEALKLELQLIVSNQEVFKSKGKPVPAELISRQTAIVTKVKYYQTNLAIPVFKKSYIAGLQAQIVKENEIAASYMQNSKVQIAEHYIKRKKLMTLEYQSLLK</sequence>
<proteinExistence type="inferred from homology"/>
<evidence type="ECO:0000256" key="3">
    <source>
        <dbReference type="SAM" id="MobiDB-lite"/>
    </source>
</evidence>
<feature type="compositionally biased region" description="Acidic residues" evidence="3">
    <location>
        <begin position="136"/>
        <end position="146"/>
    </location>
</feature>
<feature type="coiled-coil region" evidence="2">
    <location>
        <begin position="610"/>
        <end position="649"/>
    </location>
</feature>
<dbReference type="Gene3D" id="2.60.40.150">
    <property type="entry name" value="C2 domain"/>
    <property type="match status" value="1"/>
</dbReference>
<feature type="region of interest" description="Disordered" evidence="3">
    <location>
        <begin position="1"/>
        <end position="78"/>
    </location>
</feature>
<feature type="compositionally biased region" description="Low complexity" evidence="3">
    <location>
        <begin position="1062"/>
        <end position="1077"/>
    </location>
</feature>
<dbReference type="PANTHER" id="PTHR13076">
    <property type="entry name" value="COILED-COIL AND C2 DOMAIN-CONTAINING PROTEIN 1-LIKE"/>
    <property type="match status" value="1"/>
</dbReference>
<dbReference type="InterPro" id="IPR000008">
    <property type="entry name" value="C2_dom"/>
</dbReference>
<feature type="region of interest" description="Disordered" evidence="3">
    <location>
        <begin position="1057"/>
        <end position="1081"/>
    </location>
</feature>
<feature type="region of interest" description="Disordered" evidence="3">
    <location>
        <begin position="454"/>
        <end position="490"/>
    </location>
</feature>
<dbReference type="GO" id="GO:0001227">
    <property type="term" value="F:DNA-binding transcription repressor activity, RNA polymerase II-specific"/>
    <property type="evidence" value="ECO:0007669"/>
    <property type="project" value="InterPro"/>
</dbReference>
<keyword evidence="2" id="KW-0175">Coiled coil</keyword>
<dbReference type="InterPro" id="IPR035892">
    <property type="entry name" value="C2_domain_sf"/>
</dbReference>
<feature type="compositionally biased region" description="Pro residues" evidence="3">
    <location>
        <begin position="287"/>
        <end position="296"/>
    </location>
</feature>
<comment type="caution">
    <text evidence="5">The sequence shown here is derived from an EMBL/GenBank/DDBJ whole genome shotgun (WGS) entry which is preliminary data.</text>
</comment>
<feature type="region of interest" description="Disordered" evidence="3">
    <location>
        <begin position="544"/>
        <end position="600"/>
    </location>
</feature>
<evidence type="ECO:0000256" key="2">
    <source>
        <dbReference type="SAM" id="Coils"/>
    </source>
</evidence>
<name>A0AAV7KAR9_9METZ</name>
<feature type="domain" description="C2" evidence="4">
    <location>
        <begin position="865"/>
        <end position="999"/>
    </location>
</feature>
<comment type="similarity">
    <text evidence="1">Belongs to the CC2D1 family.</text>
</comment>
<feature type="compositionally biased region" description="Polar residues" evidence="3">
    <location>
        <begin position="173"/>
        <end position="183"/>
    </location>
</feature>
<dbReference type="Pfam" id="PF00168">
    <property type="entry name" value="C2"/>
    <property type="match status" value="1"/>
</dbReference>
<feature type="region of interest" description="Disordered" evidence="3">
    <location>
        <begin position="120"/>
        <end position="183"/>
    </location>
</feature>
<feature type="compositionally biased region" description="Polar residues" evidence="3">
    <location>
        <begin position="246"/>
        <end position="258"/>
    </location>
</feature>
<feature type="compositionally biased region" description="Polar residues" evidence="3">
    <location>
        <begin position="454"/>
        <end position="471"/>
    </location>
</feature>
<dbReference type="PANTHER" id="PTHR13076:SF9">
    <property type="entry name" value="COILED-COIL AND C2 DOMAIN-CONTAINING PROTEIN 1-LIKE"/>
    <property type="match status" value="1"/>
</dbReference>
<protein>
    <submittedName>
        <fullName evidence="5">Coiled-coil and C2 domain-containing protein 1-like</fullName>
    </submittedName>
</protein>
<keyword evidence="6" id="KW-1185">Reference proteome</keyword>
<feature type="region of interest" description="Disordered" evidence="3">
    <location>
        <begin position="91"/>
        <end position="110"/>
    </location>
</feature>
<feature type="region of interest" description="Disordered" evidence="3">
    <location>
        <begin position="233"/>
        <end position="374"/>
    </location>
</feature>
<evidence type="ECO:0000313" key="6">
    <source>
        <dbReference type="Proteomes" id="UP001165289"/>
    </source>
</evidence>
<accession>A0AAV7KAR9</accession>
<dbReference type="Proteomes" id="UP001165289">
    <property type="component" value="Unassembled WGS sequence"/>
</dbReference>
<dbReference type="InterPro" id="IPR039725">
    <property type="entry name" value="CC2D1A/B"/>
</dbReference>
<evidence type="ECO:0000256" key="1">
    <source>
        <dbReference type="ARBA" id="ARBA00010672"/>
    </source>
</evidence>
<feature type="compositionally biased region" description="Low complexity" evidence="3">
    <location>
        <begin position="679"/>
        <end position="696"/>
    </location>
</feature>
<feature type="compositionally biased region" description="Basic and acidic residues" evidence="3">
    <location>
        <begin position="263"/>
        <end position="273"/>
    </location>
</feature>
<dbReference type="Pfam" id="PF21528">
    <property type="entry name" value="CC2D1A-B_DM14"/>
    <property type="match status" value="4"/>
</dbReference>
<evidence type="ECO:0000259" key="4">
    <source>
        <dbReference type="PROSITE" id="PS50004"/>
    </source>
</evidence>
<evidence type="ECO:0000313" key="5">
    <source>
        <dbReference type="EMBL" id="KAI6657930.1"/>
    </source>
</evidence>
<dbReference type="PROSITE" id="PS50004">
    <property type="entry name" value="C2"/>
    <property type="match status" value="1"/>
</dbReference>
<feature type="compositionally biased region" description="Low complexity" evidence="3">
    <location>
        <begin position="558"/>
        <end position="575"/>
    </location>
</feature>
<dbReference type="InterPro" id="IPR006608">
    <property type="entry name" value="CC2D1A/B_DM14"/>
</dbReference>
<feature type="compositionally biased region" description="Pro residues" evidence="3">
    <location>
        <begin position="544"/>
        <end position="557"/>
    </location>
</feature>